<dbReference type="InterPro" id="IPR005094">
    <property type="entry name" value="Endonuclease_MobA/VirD2"/>
</dbReference>
<evidence type="ECO:0000313" key="4">
    <source>
        <dbReference type="Proteomes" id="UP000295270"/>
    </source>
</evidence>
<dbReference type="Proteomes" id="UP000298340">
    <property type="component" value="Unassembled WGS sequence"/>
</dbReference>
<proteinExistence type="predicted"/>
<comment type="caution">
    <text evidence="3">The sequence shown here is derived from an EMBL/GenBank/DDBJ whole genome shotgun (WGS) entry which is preliminary data.</text>
</comment>
<reference evidence="3 5" key="2">
    <citation type="journal article" date="2018" name="Syst. Appl. Microbiol.">
        <title>Flavobacterium circumlabens sp. nov. and Flavobacterium cupreum sp. nov., two psychrotrophic species isolated from Antarctic environmental samples.</title>
        <authorList>
            <person name="Kralova S."/>
            <person name="Busse H.J."/>
            <person name="Svec P."/>
            <person name="Maslanova I."/>
            <person name="Stankova E."/>
            <person name="Bartak M."/>
            <person name="Sedlacek I."/>
        </authorList>
    </citation>
    <scope>NUCLEOTIDE SEQUENCE [LARGE SCALE GENOMIC DNA]</scope>
    <source>
        <strain evidence="3 5">CCM 8828</strain>
    </source>
</reference>
<dbReference type="RefSeq" id="WP_132036723.1">
    <property type="nucleotide sequence ID" value="NZ_QWDN01000006.1"/>
</dbReference>
<dbReference type="EMBL" id="QWDN01000006">
    <property type="protein sequence ID" value="TEB43172.1"/>
    <property type="molecule type" value="Genomic_DNA"/>
</dbReference>
<reference evidence="2" key="3">
    <citation type="submission" date="2019-03" db="EMBL/GenBank/DDBJ databases">
        <authorList>
            <person name="Whitman W."/>
            <person name="Huntemann M."/>
            <person name="Clum A."/>
            <person name="Pillay M."/>
            <person name="Palaniappan K."/>
            <person name="Varghese N."/>
            <person name="Mikhailova N."/>
            <person name="Stamatis D."/>
            <person name="Reddy T."/>
            <person name="Daum C."/>
            <person name="Shapiro N."/>
            <person name="Ivanova N."/>
            <person name="Kyrpides N."/>
            <person name="Woyke T."/>
        </authorList>
    </citation>
    <scope>NUCLEOTIDE SEQUENCE</scope>
    <source>
        <strain evidence="2">P5626</strain>
    </source>
</reference>
<evidence type="ECO:0000313" key="2">
    <source>
        <dbReference type="EMBL" id="TCN55408.1"/>
    </source>
</evidence>
<reference evidence="2 4" key="1">
    <citation type="journal article" date="2015" name="Stand. Genomic Sci.">
        <title>Genomic Encyclopedia of Bacterial and Archaeal Type Strains, Phase III: the genomes of soil and plant-associated and newly described type strains.</title>
        <authorList>
            <person name="Whitman W.B."/>
            <person name="Woyke T."/>
            <person name="Klenk H.P."/>
            <person name="Zhou Y."/>
            <person name="Lilburn T.G."/>
            <person name="Beck B.J."/>
            <person name="De Vos P."/>
            <person name="Vandamme P."/>
            <person name="Eisen J.A."/>
            <person name="Garrity G."/>
            <person name="Hugenholtz P."/>
            <person name="Kyrpides N.C."/>
        </authorList>
    </citation>
    <scope>NUCLEOTIDE SEQUENCE [LARGE SCALE GENOMIC DNA]</scope>
    <source>
        <strain evidence="2 4">P5626</strain>
    </source>
</reference>
<evidence type="ECO:0000313" key="5">
    <source>
        <dbReference type="Proteomes" id="UP000298340"/>
    </source>
</evidence>
<dbReference type="OrthoDB" id="915634at2"/>
<evidence type="ECO:0000259" key="1">
    <source>
        <dbReference type="Pfam" id="PF03432"/>
    </source>
</evidence>
<dbReference type="Proteomes" id="UP000295270">
    <property type="component" value="Unassembled WGS sequence"/>
</dbReference>
<evidence type="ECO:0000313" key="3">
    <source>
        <dbReference type="EMBL" id="TEB43172.1"/>
    </source>
</evidence>
<dbReference type="Pfam" id="PF03432">
    <property type="entry name" value="Relaxase"/>
    <property type="match status" value="1"/>
</dbReference>
<protein>
    <submittedName>
        <fullName evidence="2 3">Relaxase</fullName>
    </submittedName>
</protein>
<accession>A0A4Y7UBL1</accession>
<name>A0A4Y7UBL1_9FLAO</name>
<dbReference type="NCBIfam" id="NF041325">
    <property type="entry name" value="Bacteroid_MobB"/>
    <property type="match status" value="1"/>
</dbReference>
<sequence>MIAIIDRGKNLMGALYYNYHKVEKEKAQVLFTQKMIEAPDGSYSVSQLANSFELYLLANRKTEKPVLHISINPDPKDSVSDADFSSIAQDYMKQMGYEQQPFVVFKHTDINRTHIHIVSICVDEEGRKISDQFEKRRSMVICRSLEKEYNLISAIDKKENSQHFTFTPVDYKSGDIKSQMASVLRYLPKYYKFQSFGAYNALLSRLNITVEEVKGEYNGITKQGLVYFALNDKGKKVSSPFKASLFGKSAGYTHLQSYYEKSKIVLKDHPDKASLKTTIEKNMQATTNEITFINRLQQQGIDTVIRRSKEGRIYGITFIDHSSKTIWNGSQFGKNLSANVFEEYWNKDDKLQCSSHENMSNSKRDQSEKIDIGQAHELFNFLDKENIQNVTLENGLINALGGLFSSHQGQDYDEEAFAKMIKKKTKQRKR</sequence>
<feature type="domain" description="MobA/VirD2-like nuclease" evidence="1">
    <location>
        <begin position="25"/>
        <end position="151"/>
    </location>
</feature>
<dbReference type="AlphaFoldDB" id="A0A4Y7UBL1"/>
<dbReference type="EMBL" id="SLWA01000006">
    <property type="protein sequence ID" value="TCN55408.1"/>
    <property type="molecule type" value="Genomic_DNA"/>
</dbReference>
<organism evidence="3 5">
    <name type="scientific">Flavobacterium circumlabens</name>
    <dbReference type="NCBI Taxonomy" id="2133765"/>
    <lineage>
        <taxon>Bacteria</taxon>
        <taxon>Pseudomonadati</taxon>
        <taxon>Bacteroidota</taxon>
        <taxon>Flavobacteriia</taxon>
        <taxon>Flavobacteriales</taxon>
        <taxon>Flavobacteriaceae</taxon>
        <taxon>Flavobacterium</taxon>
    </lineage>
</organism>
<keyword evidence="4" id="KW-1185">Reference proteome</keyword>
<gene>
    <name evidence="3" type="ORF">D0809_17235</name>
    <name evidence="2" type="ORF">EV142_10697</name>
</gene>